<protein>
    <submittedName>
        <fullName evidence="1">Uncharacterized protein</fullName>
    </submittedName>
</protein>
<keyword evidence="2" id="KW-1185">Reference proteome</keyword>
<gene>
    <name evidence="1" type="ORF">O6H91_08G030500</name>
</gene>
<comment type="caution">
    <text evidence="1">The sequence shown here is derived from an EMBL/GenBank/DDBJ whole genome shotgun (WGS) entry which is preliminary data.</text>
</comment>
<evidence type="ECO:0000313" key="2">
    <source>
        <dbReference type="Proteomes" id="UP001162992"/>
    </source>
</evidence>
<accession>A0ACC2CW48</accession>
<sequence>MPLMLHRPQRDRKEKTRSLQKSATSPYFTLITRLQELALLTVIDPLIAAASRFIQMRKGTDYRMTT</sequence>
<dbReference type="Proteomes" id="UP001162992">
    <property type="component" value="Chromosome 8"/>
</dbReference>
<name>A0ACC2CW48_DIPCM</name>
<proteinExistence type="predicted"/>
<dbReference type="EMBL" id="CM055099">
    <property type="protein sequence ID" value="KAJ7546222.1"/>
    <property type="molecule type" value="Genomic_DNA"/>
</dbReference>
<reference evidence="2" key="1">
    <citation type="journal article" date="2024" name="Proc. Natl. Acad. Sci. U.S.A.">
        <title>Extraordinary preservation of gene collinearity over three hundred million years revealed in homosporous lycophytes.</title>
        <authorList>
            <person name="Li C."/>
            <person name="Wickell D."/>
            <person name="Kuo L.Y."/>
            <person name="Chen X."/>
            <person name="Nie B."/>
            <person name="Liao X."/>
            <person name="Peng D."/>
            <person name="Ji J."/>
            <person name="Jenkins J."/>
            <person name="Williams M."/>
            <person name="Shu S."/>
            <person name="Plott C."/>
            <person name="Barry K."/>
            <person name="Rajasekar S."/>
            <person name="Grimwood J."/>
            <person name="Han X."/>
            <person name="Sun S."/>
            <person name="Hou Z."/>
            <person name="He W."/>
            <person name="Dai G."/>
            <person name="Sun C."/>
            <person name="Schmutz J."/>
            <person name="Leebens-Mack J.H."/>
            <person name="Li F.W."/>
            <person name="Wang L."/>
        </authorList>
    </citation>
    <scope>NUCLEOTIDE SEQUENCE [LARGE SCALE GENOMIC DNA]</scope>
    <source>
        <strain evidence="2">cv. PW_Plant_1</strain>
    </source>
</reference>
<evidence type="ECO:0000313" key="1">
    <source>
        <dbReference type="EMBL" id="KAJ7546222.1"/>
    </source>
</evidence>
<organism evidence="1 2">
    <name type="scientific">Diphasiastrum complanatum</name>
    <name type="common">Issler's clubmoss</name>
    <name type="synonym">Lycopodium complanatum</name>
    <dbReference type="NCBI Taxonomy" id="34168"/>
    <lineage>
        <taxon>Eukaryota</taxon>
        <taxon>Viridiplantae</taxon>
        <taxon>Streptophyta</taxon>
        <taxon>Embryophyta</taxon>
        <taxon>Tracheophyta</taxon>
        <taxon>Lycopodiopsida</taxon>
        <taxon>Lycopodiales</taxon>
        <taxon>Lycopodiaceae</taxon>
        <taxon>Lycopodioideae</taxon>
        <taxon>Diphasiastrum</taxon>
    </lineage>
</organism>